<feature type="transmembrane region" description="Helical" evidence="2">
    <location>
        <begin position="43"/>
        <end position="65"/>
    </location>
</feature>
<keyword evidence="1" id="KW-0175">Coiled coil</keyword>
<sequence length="222" mass="25779">MSAPENFISEQKQQLRIEALDKELSRLRETAQKQSTKIGQLRLWFYFTIVFSVTLFILLLAQGFINVPGQQLTPTAVSRIDTVYIEKKINPDSLQKITYSIHSAAIPKDNYDGILFAIQIGAYKDLDLSQYKENMLGLKQDTYDSINQFTLGEFIEYEEAQNFMYIIQQMGFEQAHMMAYKNGYRIRLENALAMRKQRVPTNKEADKGFIEANDERFELMAQ</sequence>
<feature type="coiled-coil region" evidence="1">
    <location>
        <begin position="10"/>
        <end position="37"/>
    </location>
</feature>
<dbReference type="EMBL" id="JAGTAR010000004">
    <property type="protein sequence ID" value="MBR8534720.1"/>
    <property type="molecule type" value="Genomic_DNA"/>
</dbReference>
<dbReference type="AlphaFoldDB" id="A0A941IVU5"/>
<reference evidence="3" key="2">
    <citation type="submission" date="2021-04" db="EMBL/GenBank/DDBJ databases">
        <authorList>
            <person name="Zhang T."/>
            <person name="Zhang Y."/>
            <person name="Lu D."/>
            <person name="Zuo D."/>
            <person name="Du Z."/>
        </authorList>
    </citation>
    <scope>NUCLEOTIDE SEQUENCE</scope>
    <source>
        <strain evidence="3">JR1</strain>
    </source>
</reference>
<evidence type="ECO:0000313" key="3">
    <source>
        <dbReference type="EMBL" id="MBR8534720.1"/>
    </source>
</evidence>
<protein>
    <recommendedName>
        <fullName evidence="5">SPOR domain-containing protein</fullName>
    </recommendedName>
</protein>
<accession>A0A941IVU5</accession>
<reference evidence="3" key="1">
    <citation type="journal article" date="2018" name="Int. J. Syst. Evol. Microbiol.">
        <title>Carboxylicivirga sediminis sp. nov., isolated from coastal sediment.</title>
        <authorList>
            <person name="Wang F.Q."/>
            <person name="Ren L.H."/>
            <person name="Zou R.J."/>
            <person name="Sun Y.Z."/>
            <person name="Liu X.J."/>
            <person name="Jiang F."/>
            <person name="Liu L.J."/>
        </authorList>
    </citation>
    <scope>NUCLEOTIDE SEQUENCE</scope>
    <source>
        <strain evidence="3">JR1</strain>
    </source>
</reference>
<proteinExistence type="predicted"/>
<evidence type="ECO:0000256" key="2">
    <source>
        <dbReference type="SAM" id="Phobius"/>
    </source>
</evidence>
<gene>
    <name evidence="3" type="ORF">KDU71_04050</name>
</gene>
<dbReference type="RefSeq" id="WP_212188626.1">
    <property type="nucleotide sequence ID" value="NZ_JAGTAR010000004.1"/>
</dbReference>
<evidence type="ECO:0008006" key="5">
    <source>
        <dbReference type="Google" id="ProtNLM"/>
    </source>
</evidence>
<evidence type="ECO:0000256" key="1">
    <source>
        <dbReference type="SAM" id="Coils"/>
    </source>
</evidence>
<keyword evidence="4" id="KW-1185">Reference proteome</keyword>
<name>A0A941IVU5_9BACT</name>
<keyword evidence="2" id="KW-1133">Transmembrane helix</keyword>
<keyword evidence="2" id="KW-0472">Membrane</keyword>
<evidence type="ECO:0000313" key="4">
    <source>
        <dbReference type="Proteomes" id="UP000679220"/>
    </source>
</evidence>
<comment type="caution">
    <text evidence="3">The sequence shown here is derived from an EMBL/GenBank/DDBJ whole genome shotgun (WGS) entry which is preliminary data.</text>
</comment>
<organism evidence="3 4">
    <name type="scientific">Carboxylicivirga sediminis</name>
    <dbReference type="NCBI Taxonomy" id="2006564"/>
    <lineage>
        <taxon>Bacteria</taxon>
        <taxon>Pseudomonadati</taxon>
        <taxon>Bacteroidota</taxon>
        <taxon>Bacteroidia</taxon>
        <taxon>Marinilabiliales</taxon>
        <taxon>Marinilabiliaceae</taxon>
        <taxon>Carboxylicivirga</taxon>
    </lineage>
</organism>
<dbReference type="Proteomes" id="UP000679220">
    <property type="component" value="Unassembled WGS sequence"/>
</dbReference>
<keyword evidence="2" id="KW-0812">Transmembrane</keyword>